<keyword evidence="1" id="KW-0732">Signal</keyword>
<feature type="signal peptide" evidence="1">
    <location>
        <begin position="1"/>
        <end position="20"/>
    </location>
</feature>
<proteinExistence type="predicted"/>
<sequence>MKLFTVSAALLLAALDLASATPAQPLARQAVVVTLEGAGPNPPSYTLTPSFDGSTFTIDNPLSVSHINVNTAEGICTFHGIDGANTTIISEGTEDVGPPQVQVSGRCCAFSCIGFPINCCG</sequence>
<protein>
    <submittedName>
        <fullName evidence="2">Uncharacterized protein</fullName>
    </submittedName>
</protein>
<evidence type="ECO:0000313" key="2">
    <source>
        <dbReference type="EMBL" id="KAL2054378.1"/>
    </source>
</evidence>
<accession>A0ABR4BAD4</accession>
<comment type="caution">
    <text evidence="2">The sequence shown here is derived from an EMBL/GenBank/DDBJ whole genome shotgun (WGS) entry which is preliminary data.</text>
</comment>
<evidence type="ECO:0000313" key="3">
    <source>
        <dbReference type="Proteomes" id="UP001590951"/>
    </source>
</evidence>
<name>A0ABR4BAD4_9LECA</name>
<keyword evidence="3" id="KW-1185">Reference proteome</keyword>
<dbReference type="EMBL" id="JBHFEH010000016">
    <property type="protein sequence ID" value="KAL2054378.1"/>
    <property type="molecule type" value="Genomic_DNA"/>
</dbReference>
<reference evidence="2 3" key="1">
    <citation type="submission" date="2024-09" db="EMBL/GenBank/DDBJ databases">
        <title>Rethinking Asexuality: The Enigmatic Case of Functional Sexual Genes in Lepraria (Stereocaulaceae).</title>
        <authorList>
            <person name="Doellman M."/>
            <person name="Sun Y."/>
            <person name="Barcenas-Pena A."/>
            <person name="Lumbsch H.T."/>
            <person name="Grewe F."/>
        </authorList>
    </citation>
    <scope>NUCLEOTIDE SEQUENCE [LARGE SCALE GENOMIC DNA]</scope>
    <source>
        <strain evidence="2 3">Grewe 0041</strain>
    </source>
</reference>
<feature type="chain" id="PRO_5046382079" evidence="1">
    <location>
        <begin position="21"/>
        <end position="121"/>
    </location>
</feature>
<gene>
    <name evidence="2" type="ORF">ABVK25_005519</name>
</gene>
<dbReference type="Proteomes" id="UP001590951">
    <property type="component" value="Unassembled WGS sequence"/>
</dbReference>
<evidence type="ECO:0000256" key="1">
    <source>
        <dbReference type="SAM" id="SignalP"/>
    </source>
</evidence>
<organism evidence="2 3">
    <name type="scientific">Lepraria finkii</name>
    <dbReference type="NCBI Taxonomy" id="1340010"/>
    <lineage>
        <taxon>Eukaryota</taxon>
        <taxon>Fungi</taxon>
        <taxon>Dikarya</taxon>
        <taxon>Ascomycota</taxon>
        <taxon>Pezizomycotina</taxon>
        <taxon>Lecanoromycetes</taxon>
        <taxon>OSLEUM clade</taxon>
        <taxon>Lecanoromycetidae</taxon>
        <taxon>Lecanorales</taxon>
        <taxon>Lecanorineae</taxon>
        <taxon>Stereocaulaceae</taxon>
        <taxon>Lepraria</taxon>
    </lineage>
</organism>